<sequence length="219" mass="25152">MPPPTKRRRTEPTVVEEITFDPAARQEYLTGFHKRKLQRAKQAQEIAEKKARAERIVERKKLREQRKAELERHVQEVNALLRPVSPTSDSNGSSTDSNDEWTGLSDPDPEPIDHEAEYIDEDKYTTVTVESMDVSREGILMSQNGPGSGEDEKQAGPPPEDSVPAKKKRTWTKEKPDGSADKSRKKRRSFRYESKAERKASRNKERSKNQRQARERRAG</sequence>
<comment type="caution">
    <text evidence="7">The sequence shown here is derived from an EMBL/GenBank/DDBJ whole genome shotgun (WGS) entry which is preliminary data.</text>
</comment>
<keyword evidence="8" id="KW-1185">Reference proteome</keyword>
<dbReference type="GeneID" id="19156504"/>
<reference evidence="7 8" key="1">
    <citation type="submission" date="2013-03" db="EMBL/GenBank/DDBJ databases">
        <title>The Genome Sequence of Capronia coronata CBS 617.96.</title>
        <authorList>
            <consortium name="The Broad Institute Genomics Platform"/>
            <person name="Cuomo C."/>
            <person name="de Hoog S."/>
            <person name="Gorbushina A."/>
            <person name="Walker B."/>
            <person name="Young S.K."/>
            <person name="Zeng Q."/>
            <person name="Gargeya S."/>
            <person name="Fitzgerald M."/>
            <person name="Haas B."/>
            <person name="Abouelleil A."/>
            <person name="Allen A.W."/>
            <person name="Alvarado L."/>
            <person name="Arachchi H.M."/>
            <person name="Berlin A.M."/>
            <person name="Chapman S.B."/>
            <person name="Gainer-Dewar J."/>
            <person name="Goldberg J."/>
            <person name="Griggs A."/>
            <person name="Gujja S."/>
            <person name="Hansen M."/>
            <person name="Howarth C."/>
            <person name="Imamovic A."/>
            <person name="Ireland A."/>
            <person name="Larimer J."/>
            <person name="McCowan C."/>
            <person name="Murphy C."/>
            <person name="Pearson M."/>
            <person name="Poon T.W."/>
            <person name="Priest M."/>
            <person name="Roberts A."/>
            <person name="Saif S."/>
            <person name="Shea T."/>
            <person name="Sisk P."/>
            <person name="Sykes S."/>
            <person name="Wortman J."/>
            <person name="Nusbaum C."/>
            <person name="Birren B."/>
        </authorList>
    </citation>
    <scope>NUCLEOTIDE SEQUENCE [LARGE SCALE GENOMIC DNA]</scope>
    <source>
        <strain evidence="7 8">CBS 617.96</strain>
    </source>
</reference>
<comment type="similarity">
    <text evidence="2">Belongs to the RRP17 family.</text>
</comment>
<evidence type="ECO:0000256" key="3">
    <source>
        <dbReference type="ARBA" id="ARBA00023054"/>
    </source>
</evidence>
<dbReference type="OrthoDB" id="551633at2759"/>
<gene>
    <name evidence="7" type="ORF">A1O1_01602</name>
</gene>
<dbReference type="Proteomes" id="UP000019484">
    <property type="component" value="Unassembled WGS sequence"/>
</dbReference>
<evidence type="ECO:0000256" key="4">
    <source>
        <dbReference type="ARBA" id="ARBA00023242"/>
    </source>
</evidence>
<organism evidence="7 8">
    <name type="scientific">Capronia coronata CBS 617.96</name>
    <dbReference type="NCBI Taxonomy" id="1182541"/>
    <lineage>
        <taxon>Eukaryota</taxon>
        <taxon>Fungi</taxon>
        <taxon>Dikarya</taxon>
        <taxon>Ascomycota</taxon>
        <taxon>Pezizomycotina</taxon>
        <taxon>Eurotiomycetes</taxon>
        <taxon>Chaetothyriomycetidae</taxon>
        <taxon>Chaetothyriales</taxon>
        <taxon>Herpotrichiellaceae</taxon>
        <taxon>Capronia</taxon>
    </lineage>
</organism>
<feature type="region of interest" description="Disordered" evidence="6">
    <location>
        <begin position="63"/>
        <end position="219"/>
    </location>
</feature>
<dbReference type="AlphaFoldDB" id="W9Z4F4"/>
<dbReference type="GO" id="GO:0005730">
    <property type="term" value="C:nucleolus"/>
    <property type="evidence" value="ECO:0007669"/>
    <property type="project" value="UniProtKB-SubCell"/>
</dbReference>
<dbReference type="STRING" id="1182541.W9Z4F4"/>
<accession>W9Z4F4</accession>
<dbReference type="InterPro" id="IPR019186">
    <property type="entry name" value="Nucleolar_protein_12"/>
</dbReference>
<dbReference type="eggNOG" id="KOG4709">
    <property type="taxonomic scope" value="Eukaryota"/>
</dbReference>
<evidence type="ECO:0000313" key="8">
    <source>
        <dbReference type="Proteomes" id="UP000019484"/>
    </source>
</evidence>
<evidence type="ECO:0000256" key="6">
    <source>
        <dbReference type="SAM" id="MobiDB-lite"/>
    </source>
</evidence>
<feature type="compositionally biased region" description="Basic and acidic residues" evidence="6">
    <location>
        <begin position="111"/>
        <end position="124"/>
    </location>
</feature>
<dbReference type="GO" id="GO:0019843">
    <property type="term" value="F:rRNA binding"/>
    <property type="evidence" value="ECO:0007669"/>
    <property type="project" value="TreeGrafter"/>
</dbReference>
<evidence type="ECO:0000256" key="2">
    <source>
        <dbReference type="ARBA" id="ARBA00007175"/>
    </source>
</evidence>
<dbReference type="EMBL" id="AMWN01000001">
    <property type="protein sequence ID" value="EXJ96476.1"/>
    <property type="molecule type" value="Genomic_DNA"/>
</dbReference>
<evidence type="ECO:0000256" key="5">
    <source>
        <dbReference type="SAM" id="Coils"/>
    </source>
</evidence>
<evidence type="ECO:0008006" key="9">
    <source>
        <dbReference type="Google" id="ProtNLM"/>
    </source>
</evidence>
<protein>
    <recommendedName>
        <fullName evidence="9">Nucleolar protein 12</fullName>
    </recommendedName>
</protein>
<proteinExistence type="inferred from homology"/>
<dbReference type="PANTHER" id="PTHR14577">
    <property type="entry name" value="NUCLEOLAR PROTEIN 12"/>
    <property type="match status" value="1"/>
</dbReference>
<keyword evidence="4" id="KW-0539">Nucleus</keyword>
<evidence type="ECO:0000256" key="1">
    <source>
        <dbReference type="ARBA" id="ARBA00004604"/>
    </source>
</evidence>
<comment type="subcellular location">
    <subcellularLocation>
        <location evidence="1">Nucleus</location>
        <location evidence="1">Nucleolus</location>
    </subcellularLocation>
</comment>
<name>W9Z4F4_9EURO</name>
<feature type="compositionally biased region" description="Basic and acidic residues" evidence="6">
    <location>
        <begin position="171"/>
        <end position="182"/>
    </location>
</feature>
<dbReference type="RefSeq" id="XP_007720705.1">
    <property type="nucleotide sequence ID" value="XM_007722515.1"/>
</dbReference>
<feature type="compositionally biased region" description="Basic and acidic residues" evidence="6">
    <location>
        <begin position="190"/>
        <end position="219"/>
    </location>
</feature>
<dbReference type="Pfam" id="PF09805">
    <property type="entry name" value="Nop25"/>
    <property type="match status" value="1"/>
</dbReference>
<keyword evidence="3 5" id="KW-0175">Coiled coil</keyword>
<evidence type="ECO:0000313" key="7">
    <source>
        <dbReference type="EMBL" id="EXJ96476.1"/>
    </source>
</evidence>
<feature type="compositionally biased region" description="Low complexity" evidence="6">
    <location>
        <begin position="85"/>
        <end position="96"/>
    </location>
</feature>
<feature type="coiled-coil region" evidence="5">
    <location>
        <begin position="34"/>
        <end position="63"/>
    </location>
</feature>
<dbReference type="HOGENOM" id="CLU_067149_1_1_1"/>
<dbReference type="PANTHER" id="PTHR14577:SF0">
    <property type="entry name" value="NUCLEOLAR PROTEIN 12"/>
    <property type="match status" value="1"/>
</dbReference>
<feature type="compositionally biased region" description="Basic and acidic residues" evidence="6">
    <location>
        <begin position="63"/>
        <end position="75"/>
    </location>
</feature>